<dbReference type="FunFam" id="3.40.50.720:FF:000009">
    <property type="entry name" value="Fatty oxidation complex, alpha subunit"/>
    <property type="match status" value="1"/>
</dbReference>
<comment type="caution">
    <text evidence="15">The sequence shown here is derived from an EMBL/GenBank/DDBJ whole genome shotgun (WGS) entry which is preliminary data.</text>
</comment>
<dbReference type="SUPFAM" id="SSF52096">
    <property type="entry name" value="ClpP/crotonase"/>
    <property type="match status" value="1"/>
</dbReference>
<dbReference type="CDD" id="cd06558">
    <property type="entry name" value="crotonase-like"/>
    <property type="match status" value="1"/>
</dbReference>
<keyword evidence="7" id="KW-0560">Oxidoreductase</keyword>
<name>A0A4Y4D5Z9_KOCVA</name>
<evidence type="ECO:0000256" key="3">
    <source>
        <dbReference type="ARBA" id="ARBA00007005"/>
    </source>
</evidence>
<evidence type="ECO:0000259" key="14">
    <source>
        <dbReference type="Pfam" id="PF02737"/>
    </source>
</evidence>
<reference evidence="15 16" key="1">
    <citation type="submission" date="2019-06" db="EMBL/GenBank/DDBJ databases">
        <title>Whole genome shotgun sequence of Kocuria varians NBRC 15358.</title>
        <authorList>
            <person name="Hosoyama A."/>
            <person name="Uohara A."/>
            <person name="Ohji S."/>
            <person name="Ichikawa N."/>
        </authorList>
    </citation>
    <scope>NUCLEOTIDE SEQUENCE [LARGE SCALE GENOMIC DNA]</scope>
    <source>
        <strain evidence="15 16">NBRC 15358</strain>
    </source>
</reference>
<dbReference type="InterPro" id="IPR008927">
    <property type="entry name" value="6-PGluconate_DH-like_C_sf"/>
</dbReference>
<dbReference type="Gene3D" id="3.90.226.10">
    <property type="entry name" value="2-enoyl-CoA Hydratase, Chain A, domain 1"/>
    <property type="match status" value="1"/>
</dbReference>
<dbReference type="InterPro" id="IPR006176">
    <property type="entry name" value="3-OHacyl-CoA_DH_NAD-bd"/>
</dbReference>
<proteinExistence type="inferred from homology"/>
<dbReference type="AlphaFoldDB" id="A0A4Y4D5Z9"/>
<dbReference type="UniPathway" id="UPA00659"/>
<evidence type="ECO:0000256" key="10">
    <source>
        <dbReference type="ARBA" id="ARBA00023239"/>
    </source>
</evidence>
<dbReference type="InterPro" id="IPR029045">
    <property type="entry name" value="ClpP/crotonase-like_dom_sf"/>
</dbReference>
<evidence type="ECO:0000256" key="12">
    <source>
        <dbReference type="ARBA" id="ARBA00049556"/>
    </source>
</evidence>
<evidence type="ECO:0000259" key="13">
    <source>
        <dbReference type="Pfam" id="PF00725"/>
    </source>
</evidence>
<dbReference type="Pfam" id="PF00378">
    <property type="entry name" value="ECH_1"/>
    <property type="match status" value="1"/>
</dbReference>
<comment type="similarity">
    <text evidence="4">Belongs to the 3-hydroxyacyl-CoA dehydrogenase family.</text>
</comment>
<dbReference type="SUPFAM" id="SSF48179">
    <property type="entry name" value="6-phosphogluconate dehydrogenase C-terminal domain-like"/>
    <property type="match status" value="2"/>
</dbReference>
<dbReference type="Proteomes" id="UP000315730">
    <property type="component" value="Unassembled WGS sequence"/>
</dbReference>
<sequence length="713" mass="76234">MWATPPLADTQERSVSEQSFPSTVTITVTQQVLPGREEPIALVSLDSTAPNGLVIWGSAAMRDLQRELAAIDTSQVEAVVVTGNTKSFGAGANLKEIRAAQLSGTSDEYVGSGHDAFGILAEMDVPTFSLITGVTLGGGLELALHTDYRLSTSGKAPMGLPECHLGFFPGWGGVYLLPHLVGAEAALNVIVTDSMRGKNLNPAKAAEMGLVDAVLDGAPGASEWDAAWQNWVVEALEGKHEPRRTTDDAQTWDAAVQKAAAKAEKAWHGAAPGPVAAIELVGRARTESREANGAAAVEAFTKIVQSEQARASLYAFELVSARSKQAANVPDATVRPLKKAAVIGAGLMAGQLASLLAQGAGIPVVMTDLDDERLEAGVQRTRERFLAQAQKVRMSEEKAQQLGALITGAKDPQDLADADFVIEAVFEEMDVKRQVFAQWEPVIKEDAILATNTSSLSITEMGRDLKHPERLVGFHVFNPVEVTPLLEIIAGEKTDDSTLATAFDLAAKMRRVAVRVQDAPSFVVNRVLTRMFDEIGRAMDAGGDPEAVDHALDPMGLPMTPLQLLDFVGPAVLVHITHTMNAAYPERFTLSPWLDAVADAGLRNTLPPRGETSETYLAEGAQEALRRTRDEKGVADRTDDGADGQLLARVQDALAEEIGHMLDEGVVATARDVDLCMILGANYPFHMGGITPYLDYTGASERVRGQRFDAAQQ</sequence>
<evidence type="ECO:0000256" key="6">
    <source>
        <dbReference type="ARBA" id="ARBA00022963"/>
    </source>
</evidence>
<evidence type="ECO:0000256" key="5">
    <source>
        <dbReference type="ARBA" id="ARBA00022832"/>
    </source>
</evidence>
<keyword evidence="9" id="KW-0443">Lipid metabolism</keyword>
<feature type="domain" description="3-hydroxyacyl-CoA dehydrogenase C-terminal" evidence="13">
    <location>
        <begin position="522"/>
        <end position="601"/>
    </location>
</feature>
<evidence type="ECO:0000256" key="2">
    <source>
        <dbReference type="ARBA" id="ARBA00005086"/>
    </source>
</evidence>
<dbReference type="STRING" id="1272.GCA_900014985_01813"/>
<dbReference type="InterPro" id="IPR001753">
    <property type="entry name" value="Enoyl-CoA_hydra/iso"/>
</dbReference>
<evidence type="ECO:0000256" key="8">
    <source>
        <dbReference type="ARBA" id="ARBA00023027"/>
    </source>
</evidence>
<dbReference type="EMBL" id="BJNW01000022">
    <property type="protein sequence ID" value="GED00037.1"/>
    <property type="molecule type" value="Genomic_DNA"/>
</dbReference>
<evidence type="ECO:0000256" key="9">
    <source>
        <dbReference type="ARBA" id="ARBA00023098"/>
    </source>
</evidence>
<keyword evidence="5" id="KW-0276">Fatty acid metabolism</keyword>
<feature type="domain" description="3-hydroxyacyl-CoA dehydrogenase NAD binding" evidence="14">
    <location>
        <begin position="339"/>
        <end position="518"/>
    </location>
</feature>
<dbReference type="PANTHER" id="PTHR43612">
    <property type="entry name" value="TRIFUNCTIONAL ENZYME SUBUNIT ALPHA"/>
    <property type="match status" value="1"/>
</dbReference>
<keyword evidence="6" id="KW-0442">Lipid degradation</keyword>
<dbReference type="PANTHER" id="PTHR43612:SF3">
    <property type="entry name" value="TRIFUNCTIONAL ENZYME SUBUNIT ALPHA, MITOCHONDRIAL"/>
    <property type="match status" value="1"/>
</dbReference>
<keyword evidence="8" id="KW-0520">NAD</keyword>
<accession>A0A4Y4D5Z9</accession>
<dbReference type="GO" id="GO:0006635">
    <property type="term" value="P:fatty acid beta-oxidation"/>
    <property type="evidence" value="ECO:0007669"/>
    <property type="project" value="UniProtKB-UniPathway"/>
</dbReference>
<dbReference type="Gene3D" id="1.10.1040.50">
    <property type="match status" value="1"/>
</dbReference>
<dbReference type="SUPFAM" id="SSF51735">
    <property type="entry name" value="NAD(P)-binding Rossmann-fold domains"/>
    <property type="match status" value="1"/>
</dbReference>
<comment type="similarity">
    <text evidence="3">In the central section; belongs to the 3-hydroxyacyl-CoA dehydrogenase family.</text>
</comment>
<evidence type="ECO:0000313" key="15">
    <source>
        <dbReference type="EMBL" id="GED00037.1"/>
    </source>
</evidence>
<dbReference type="InterPro" id="IPR006108">
    <property type="entry name" value="3HC_DH_C"/>
</dbReference>
<evidence type="ECO:0000256" key="7">
    <source>
        <dbReference type="ARBA" id="ARBA00023002"/>
    </source>
</evidence>
<evidence type="ECO:0000256" key="11">
    <source>
        <dbReference type="ARBA" id="ARBA00023268"/>
    </source>
</evidence>
<comment type="catalytic activity">
    <reaction evidence="12">
        <text>a (3S)-3-hydroxyacyl-CoA + NAD(+) = a 3-oxoacyl-CoA + NADH + H(+)</text>
        <dbReference type="Rhea" id="RHEA:22432"/>
        <dbReference type="ChEBI" id="CHEBI:15378"/>
        <dbReference type="ChEBI" id="CHEBI:57318"/>
        <dbReference type="ChEBI" id="CHEBI:57540"/>
        <dbReference type="ChEBI" id="CHEBI:57945"/>
        <dbReference type="ChEBI" id="CHEBI:90726"/>
        <dbReference type="EC" id="1.1.1.35"/>
    </reaction>
</comment>
<evidence type="ECO:0000256" key="4">
    <source>
        <dbReference type="ARBA" id="ARBA00009463"/>
    </source>
</evidence>
<comment type="pathway">
    <text evidence="2">Lipid metabolism; butanoate metabolism.</text>
</comment>
<dbReference type="Pfam" id="PF02737">
    <property type="entry name" value="3HCDH_N"/>
    <property type="match status" value="1"/>
</dbReference>
<evidence type="ECO:0000256" key="1">
    <source>
        <dbReference type="ARBA" id="ARBA00005005"/>
    </source>
</evidence>
<dbReference type="InterPro" id="IPR036291">
    <property type="entry name" value="NAD(P)-bd_dom_sf"/>
</dbReference>
<keyword evidence="10" id="KW-0456">Lyase</keyword>
<dbReference type="GO" id="GO:0004300">
    <property type="term" value="F:enoyl-CoA hydratase activity"/>
    <property type="evidence" value="ECO:0007669"/>
    <property type="project" value="TreeGrafter"/>
</dbReference>
<protein>
    <submittedName>
        <fullName evidence="15">3-hydroxyacyl-CoA dehydrogenase</fullName>
    </submittedName>
</protein>
<keyword evidence="16" id="KW-1185">Reference proteome</keyword>
<evidence type="ECO:0000313" key="16">
    <source>
        <dbReference type="Proteomes" id="UP000315730"/>
    </source>
</evidence>
<gene>
    <name evidence="15" type="ORF">KVA01_21910</name>
</gene>
<dbReference type="GO" id="GO:0016509">
    <property type="term" value="F:long-chain (3S)-3-hydroxyacyl-CoA dehydrogenase (NAD+) activity"/>
    <property type="evidence" value="ECO:0007669"/>
    <property type="project" value="TreeGrafter"/>
</dbReference>
<dbReference type="Gene3D" id="3.40.50.720">
    <property type="entry name" value="NAD(P)-binding Rossmann-like Domain"/>
    <property type="match status" value="1"/>
</dbReference>
<dbReference type="GO" id="GO:0070403">
    <property type="term" value="F:NAD+ binding"/>
    <property type="evidence" value="ECO:0007669"/>
    <property type="project" value="InterPro"/>
</dbReference>
<keyword evidence="11" id="KW-0511">Multifunctional enzyme</keyword>
<comment type="pathway">
    <text evidence="1">Lipid metabolism; fatty acid beta-oxidation.</text>
</comment>
<dbReference type="Pfam" id="PF00725">
    <property type="entry name" value="3HCDH"/>
    <property type="match status" value="1"/>
</dbReference>
<dbReference type="InterPro" id="IPR050136">
    <property type="entry name" value="FA_oxidation_alpha_subunit"/>
</dbReference>
<organism evidence="15 16">
    <name type="scientific">Kocuria varians</name>
    <name type="common">Micrococcus varians</name>
    <dbReference type="NCBI Taxonomy" id="1272"/>
    <lineage>
        <taxon>Bacteria</taxon>
        <taxon>Bacillati</taxon>
        <taxon>Actinomycetota</taxon>
        <taxon>Actinomycetes</taxon>
        <taxon>Micrococcales</taxon>
        <taxon>Micrococcaceae</taxon>
        <taxon>Kocuria</taxon>
    </lineage>
</organism>